<dbReference type="OrthoDB" id="7691805at2759"/>
<keyword evidence="4" id="KW-1185">Reference proteome</keyword>
<dbReference type="Pfam" id="PF13976">
    <property type="entry name" value="gag_pre-integrs"/>
    <property type="match status" value="1"/>
</dbReference>
<evidence type="ECO:0000313" key="4">
    <source>
        <dbReference type="Proteomes" id="UP000257109"/>
    </source>
</evidence>
<accession>A0A371E6V6</accession>
<name>A0A371E6V6_MUCPR</name>
<dbReference type="Proteomes" id="UP000257109">
    <property type="component" value="Unassembled WGS sequence"/>
</dbReference>
<sequence>VRIQGKGTILISLKDGSHIFIKDVYYVPKLRSNTLSLGQLVEKGYEILMKENCLWLKYQNLIWLLRNRMFNFSIKTNEVKCFKASIKYKAWCWHMRFGHLNCGALKTLGDENMVKGMPHINHPNQLYEACLLGKYARRSFPKEVESRANEPL</sequence>
<dbReference type="InterPro" id="IPR025724">
    <property type="entry name" value="GAG-pre-integrase_dom"/>
</dbReference>
<protein>
    <submittedName>
        <fullName evidence="3">Uncharacterized protein</fullName>
    </submittedName>
</protein>
<evidence type="ECO:0000259" key="1">
    <source>
        <dbReference type="Pfam" id="PF13976"/>
    </source>
</evidence>
<feature type="domain" description="Retrovirus-related Pol polyprotein from transposon TNT 1-94-like beta-barrel" evidence="2">
    <location>
        <begin position="2"/>
        <end position="45"/>
    </location>
</feature>
<feature type="domain" description="GAG-pre-integrase" evidence="1">
    <location>
        <begin position="71"/>
        <end position="134"/>
    </location>
</feature>
<dbReference type="InterPro" id="IPR054722">
    <property type="entry name" value="PolX-like_BBD"/>
</dbReference>
<gene>
    <name evidence="3" type="ORF">CR513_59968</name>
</gene>
<proteinExistence type="predicted"/>
<dbReference type="EMBL" id="QJKJ01015919">
    <property type="protein sequence ID" value="RDX61772.1"/>
    <property type="molecule type" value="Genomic_DNA"/>
</dbReference>
<reference evidence="3" key="1">
    <citation type="submission" date="2018-05" db="EMBL/GenBank/DDBJ databases">
        <title>Draft genome of Mucuna pruriens seed.</title>
        <authorList>
            <person name="Nnadi N.E."/>
            <person name="Vos R."/>
            <person name="Hasami M.H."/>
            <person name="Devisetty U.K."/>
            <person name="Aguiy J.C."/>
        </authorList>
    </citation>
    <scope>NUCLEOTIDE SEQUENCE [LARGE SCALE GENOMIC DNA]</scope>
    <source>
        <strain evidence="3">JCA_2017</strain>
    </source>
</reference>
<feature type="non-terminal residue" evidence="3">
    <location>
        <position position="1"/>
    </location>
</feature>
<dbReference type="AlphaFoldDB" id="A0A371E6V6"/>
<evidence type="ECO:0000259" key="2">
    <source>
        <dbReference type="Pfam" id="PF22936"/>
    </source>
</evidence>
<comment type="caution">
    <text evidence="3">The sequence shown here is derived from an EMBL/GenBank/DDBJ whole genome shotgun (WGS) entry which is preliminary data.</text>
</comment>
<evidence type="ECO:0000313" key="3">
    <source>
        <dbReference type="EMBL" id="RDX61772.1"/>
    </source>
</evidence>
<dbReference type="Pfam" id="PF22936">
    <property type="entry name" value="Pol_BBD"/>
    <property type="match status" value="1"/>
</dbReference>
<organism evidence="3 4">
    <name type="scientific">Mucuna pruriens</name>
    <name type="common">Velvet bean</name>
    <name type="synonym">Dolichos pruriens</name>
    <dbReference type="NCBI Taxonomy" id="157652"/>
    <lineage>
        <taxon>Eukaryota</taxon>
        <taxon>Viridiplantae</taxon>
        <taxon>Streptophyta</taxon>
        <taxon>Embryophyta</taxon>
        <taxon>Tracheophyta</taxon>
        <taxon>Spermatophyta</taxon>
        <taxon>Magnoliopsida</taxon>
        <taxon>eudicotyledons</taxon>
        <taxon>Gunneridae</taxon>
        <taxon>Pentapetalae</taxon>
        <taxon>rosids</taxon>
        <taxon>fabids</taxon>
        <taxon>Fabales</taxon>
        <taxon>Fabaceae</taxon>
        <taxon>Papilionoideae</taxon>
        <taxon>50 kb inversion clade</taxon>
        <taxon>NPAAA clade</taxon>
        <taxon>indigoferoid/millettioid clade</taxon>
        <taxon>Phaseoleae</taxon>
        <taxon>Mucuna</taxon>
    </lineage>
</organism>
<dbReference type="STRING" id="157652.A0A371E6V6"/>